<feature type="region of interest" description="Disordered" evidence="1">
    <location>
        <begin position="72"/>
        <end position="99"/>
    </location>
</feature>
<dbReference type="EMBL" id="JADIKK010000008">
    <property type="protein sequence ID" value="MFK2877353.1"/>
    <property type="molecule type" value="Genomic_DNA"/>
</dbReference>
<evidence type="ECO:0000256" key="1">
    <source>
        <dbReference type="SAM" id="MobiDB-lite"/>
    </source>
</evidence>
<feature type="region of interest" description="Disordered" evidence="1">
    <location>
        <begin position="590"/>
        <end position="635"/>
    </location>
</feature>
<evidence type="ECO:0000313" key="3">
    <source>
        <dbReference type="Proteomes" id="UP001620339"/>
    </source>
</evidence>
<reference evidence="2 3" key="1">
    <citation type="submission" date="2020-10" db="EMBL/GenBank/DDBJ databases">
        <title>Phylogeny of dyella-like bacteria.</title>
        <authorList>
            <person name="Fu J."/>
        </authorList>
    </citation>
    <scope>NUCLEOTIDE SEQUENCE [LARGE SCALE GENOMIC DNA]</scope>
    <source>
        <strain evidence="2 3">KACC 19113</strain>
    </source>
</reference>
<feature type="compositionally biased region" description="Pro residues" evidence="1">
    <location>
        <begin position="593"/>
        <end position="602"/>
    </location>
</feature>
<dbReference type="Proteomes" id="UP001620339">
    <property type="component" value="Unassembled WGS sequence"/>
</dbReference>
<feature type="region of interest" description="Disordered" evidence="1">
    <location>
        <begin position="134"/>
        <end position="203"/>
    </location>
</feature>
<name>A0ABW8J6I0_9GAMM</name>
<sequence>MLNSPLAASSRMLNLRASRRPRPNLLWRRTVALAASLLIHILFLFGFILGPAWEPPPGREAPAKMQARFIELPDLAPPPPPKGEPPRQTGPLHQGHAMAVPGTPRTASVAAHRTTATAAVAAKAVAVAPAKVAAAPVPPPSVPQPAPAPKLQPVPVANQPPPVSLANPTLQPPVPPKFQPTPVRAPQLEGNQPMPPPASLALPVVPSQWQPSIAQPTMALDRVAPDMQVPTIVQPAHVDLPAAPPEPELQTVPLAAQAAPQVNLQTSLSAPAPELPQHLPKLQAPAPVEAQEQPLAAIPQSAPAVPSIASLPKAAIAIAHDQPLTTISRPAPLTLPPGEDTSKASEASTAAPSSAANDAAHEAAGKANESTASDVSTAPDANPQGSDDARPGEPQGAANARETVAVHGNGPTTSHGLGHATAGDADKGAGMSPGTQPGTGSANAPSPSNVPDYVQLKPTGDTAVMSHGINGVKYQATRFDPYWTPPGESSVDTALRHAAEKTTVQHTFHLPRGIRIKCSVTPLVPVSLLGCSNADPPPPAVAQKSYDRLNLPDLPGGSVPSMPPAPSTTAAAPPHVVLDNGAQCAAARVAGGPLPPGCPPTEPVVKGHAPAASSSSWVPASDQFGPPLPVHAGQQ</sequence>
<feature type="region of interest" description="Disordered" evidence="1">
    <location>
        <begin position="321"/>
        <end position="452"/>
    </location>
</feature>
<comment type="caution">
    <text evidence="2">The sequence shown here is derived from an EMBL/GenBank/DDBJ whole genome shotgun (WGS) entry which is preliminary data.</text>
</comment>
<feature type="compositionally biased region" description="Pro residues" evidence="1">
    <location>
        <begin position="170"/>
        <end position="179"/>
    </location>
</feature>
<feature type="compositionally biased region" description="Low complexity" evidence="1">
    <location>
        <begin position="609"/>
        <end position="621"/>
    </location>
</feature>
<accession>A0ABW8J6I0</accession>
<organism evidence="2 3">
    <name type="scientific">Rhodanobacter hydrolyticus</name>
    <dbReference type="NCBI Taxonomy" id="2250595"/>
    <lineage>
        <taxon>Bacteria</taxon>
        <taxon>Pseudomonadati</taxon>
        <taxon>Pseudomonadota</taxon>
        <taxon>Gammaproteobacteria</taxon>
        <taxon>Lysobacterales</taxon>
        <taxon>Rhodanobacteraceae</taxon>
        <taxon>Rhodanobacter</taxon>
    </lineage>
</organism>
<feature type="compositionally biased region" description="Low complexity" evidence="1">
    <location>
        <begin position="344"/>
        <end position="358"/>
    </location>
</feature>
<protein>
    <submittedName>
        <fullName evidence="2">Uncharacterized protein</fullName>
    </submittedName>
</protein>
<evidence type="ECO:0000313" key="2">
    <source>
        <dbReference type="EMBL" id="MFK2877353.1"/>
    </source>
</evidence>
<feature type="region of interest" description="Disordered" evidence="1">
    <location>
        <begin position="552"/>
        <end position="573"/>
    </location>
</feature>
<feature type="compositionally biased region" description="Polar residues" evidence="1">
    <location>
        <begin position="433"/>
        <end position="449"/>
    </location>
</feature>
<feature type="compositionally biased region" description="Pro residues" evidence="1">
    <location>
        <begin position="136"/>
        <end position="163"/>
    </location>
</feature>
<keyword evidence="3" id="KW-1185">Reference proteome</keyword>
<proteinExistence type="predicted"/>
<feature type="region of interest" description="Disordered" evidence="1">
    <location>
        <begin position="264"/>
        <end position="304"/>
    </location>
</feature>
<gene>
    <name evidence="2" type="ORF">ISP25_09765</name>
</gene>